<dbReference type="RefSeq" id="WP_233732157.1">
    <property type="nucleotide sequence ID" value="NZ_JAJVCN010000004.1"/>
</dbReference>
<evidence type="ECO:0000313" key="2">
    <source>
        <dbReference type="Proteomes" id="UP001521150"/>
    </source>
</evidence>
<name>A0ABS8ZRP2_9PSEU</name>
<dbReference type="EMBL" id="JAJVCN010000004">
    <property type="protein sequence ID" value="MCE7010410.1"/>
    <property type="molecule type" value="Genomic_DNA"/>
</dbReference>
<evidence type="ECO:0000313" key="1">
    <source>
        <dbReference type="EMBL" id="MCE7010410.1"/>
    </source>
</evidence>
<proteinExistence type="predicted"/>
<dbReference type="Proteomes" id="UP001521150">
    <property type="component" value="Unassembled WGS sequence"/>
</dbReference>
<accession>A0ABS8ZRP2</accession>
<gene>
    <name evidence="1" type="ORF">LWC34_47540</name>
</gene>
<organism evidence="1 2">
    <name type="scientific">Kibdelosporangium philippinense</name>
    <dbReference type="NCBI Taxonomy" id="211113"/>
    <lineage>
        <taxon>Bacteria</taxon>
        <taxon>Bacillati</taxon>
        <taxon>Actinomycetota</taxon>
        <taxon>Actinomycetes</taxon>
        <taxon>Pseudonocardiales</taxon>
        <taxon>Pseudonocardiaceae</taxon>
        <taxon>Kibdelosporangium</taxon>
    </lineage>
</organism>
<comment type="caution">
    <text evidence="1">The sequence shown here is derived from an EMBL/GenBank/DDBJ whole genome shotgun (WGS) entry which is preliminary data.</text>
</comment>
<sequence length="80" mass="8991">MTVLWEAAEPVKVRTVLDTLDTAKPFAYRVLWEVLDSSGDPEAVMVRFVGVTFYVPVCGKRLLWMNMAAALVPARTFLMV</sequence>
<reference evidence="1 2" key="1">
    <citation type="submission" date="2021-12" db="EMBL/GenBank/DDBJ databases">
        <title>Genome sequence of Kibdelosporangium philippinense ATCC 49844.</title>
        <authorList>
            <person name="Fedorov E.A."/>
            <person name="Omeragic M."/>
            <person name="Shalygina K.F."/>
            <person name="Maclea K.S."/>
        </authorList>
    </citation>
    <scope>NUCLEOTIDE SEQUENCE [LARGE SCALE GENOMIC DNA]</scope>
    <source>
        <strain evidence="1 2">ATCC 49844</strain>
    </source>
</reference>
<keyword evidence="2" id="KW-1185">Reference proteome</keyword>
<protein>
    <submittedName>
        <fullName evidence="1">Uncharacterized protein</fullName>
    </submittedName>
</protein>